<dbReference type="AlphaFoldDB" id="A0A1V4H964"/>
<reference evidence="2" key="1">
    <citation type="submission" date="2016-07" db="EMBL/GenBank/DDBJ databases">
        <authorList>
            <person name="Florea S."/>
            <person name="Webb J.S."/>
            <person name="Jaromczyk J."/>
            <person name="Schardl C.L."/>
        </authorList>
    </citation>
    <scope>NUCLEOTIDE SEQUENCE [LARGE SCALE GENOMIC DNA]</scope>
    <source>
        <strain evidence="2">CY1</strain>
    </source>
</reference>
<comment type="caution">
    <text evidence="1">The sequence shown here is derived from an EMBL/GenBank/DDBJ whole genome shotgun (WGS) entry which is preliminary data.</text>
</comment>
<keyword evidence="2" id="KW-1185">Reference proteome</keyword>
<accession>A0A1V4H964</accession>
<evidence type="ECO:0000313" key="2">
    <source>
        <dbReference type="Proteomes" id="UP000190626"/>
    </source>
</evidence>
<sequence length="152" mass="17363">MTSYAISANQREKQKITMSNLNFTIEDGNDGTKYPETIPSILLCASCLTEHEVWRSGRFGRTKAGAIRIEKVCQWICRAAEKLDMVRMFKQTELTNFRMYSSKVRACGNICTIKRWGERRKVRIFPMKYAMPNNGGIGLTGLEEAPKSRKNS</sequence>
<evidence type="ECO:0000313" key="1">
    <source>
        <dbReference type="EMBL" id="OPH47775.1"/>
    </source>
</evidence>
<gene>
    <name evidence="1" type="ORF">BC351_39790</name>
</gene>
<dbReference type="EMBL" id="MBTG01000055">
    <property type="protein sequence ID" value="OPH47775.1"/>
    <property type="molecule type" value="Genomic_DNA"/>
</dbReference>
<organism evidence="1 2">
    <name type="scientific">Paenibacillus ferrarius</name>
    <dbReference type="NCBI Taxonomy" id="1469647"/>
    <lineage>
        <taxon>Bacteria</taxon>
        <taxon>Bacillati</taxon>
        <taxon>Bacillota</taxon>
        <taxon>Bacilli</taxon>
        <taxon>Bacillales</taxon>
        <taxon>Paenibacillaceae</taxon>
        <taxon>Paenibacillus</taxon>
    </lineage>
</organism>
<dbReference type="Proteomes" id="UP000190626">
    <property type="component" value="Unassembled WGS sequence"/>
</dbReference>
<protein>
    <submittedName>
        <fullName evidence="1">Uncharacterized protein</fullName>
    </submittedName>
</protein>
<proteinExistence type="predicted"/>
<name>A0A1V4H964_9BACL</name>